<protein>
    <submittedName>
        <fullName evidence="1">Ketoacid CoA transferase</fullName>
    </submittedName>
</protein>
<organism evidence="1 2">
    <name type="scientific">Paracoccus yeei</name>
    <dbReference type="NCBI Taxonomy" id="147645"/>
    <lineage>
        <taxon>Bacteria</taxon>
        <taxon>Pseudomonadati</taxon>
        <taxon>Pseudomonadota</taxon>
        <taxon>Alphaproteobacteria</taxon>
        <taxon>Rhodobacterales</taxon>
        <taxon>Paracoccaceae</taxon>
        <taxon>Paracoccus</taxon>
    </lineage>
</organism>
<proteinExistence type="predicted"/>
<name>A0A5P2QTR7_9RHOB</name>
<dbReference type="EMBL" id="CP044081">
    <property type="protein sequence ID" value="QEU09481.1"/>
    <property type="molecule type" value="Genomic_DNA"/>
</dbReference>
<gene>
    <name evidence="1" type="ORF">FOB51_16545</name>
</gene>
<sequence>MTQAKDFTLAELLIVACAEAFRGDGERLVTGIGPIPRVAAGLAKLTFEPGICMTDGEAFLVEEPVPIGPRGDYKPKFSGWMPYHRVFDSVWSGRRHAMVTPVQVDRWAQANISALGPDFGKPKVQMLGVRGFPGNSISHRNSMFLPKHSTRAFVEGEVDVVASVGYKPENWPEGTSPDVVDIGRIVTDLCVFDFGGPDHAARLLSLHPGVSFDEVQANTGFPLLQADGLGETPVPTDEQLEIIRRLDPHNIRATVIKGNPAGRREAA</sequence>
<dbReference type="PANTHER" id="PTHR43293:SF3">
    <property type="entry name" value="CHOLESTEROL RING-CLEAVING HYDROLASE IPDB SUBUNIT"/>
    <property type="match status" value="1"/>
</dbReference>
<dbReference type="SUPFAM" id="SSF100950">
    <property type="entry name" value="NagB/RpiA/CoA transferase-like"/>
    <property type="match status" value="1"/>
</dbReference>
<dbReference type="InterPro" id="IPR037171">
    <property type="entry name" value="NagB/RpiA_transferase-like"/>
</dbReference>
<dbReference type="Gene3D" id="3.40.1080.10">
    <property type="entry name" value="Glutaconate Coenzyme A-transferase"/>
    <property type="match status" value="1"/>
</dbReference>
<dbReference type="GO" id="GO:0016740">
    <property type="term" value="F:transferase activity"/>
    <property type="evidence" value="ECO:0007669"/>
    <property type="project" value="UniProtKB-KW"/>
</dbReference>
<dbReference type="PANTHER" id="PTHR43293">
    <property type="entry name" value="ACETATE COA-TRANSFERASE YDIF"/>
    <property type="match status" value="1"/>
</dbReference>
<evidence type="ECO:0000313" key="1">
    <source>
        <dbReference type="EMBL" id="QEU09481.1"/>
    </source>
</evidence>
<accession>A0A5P2QTR7</accession>
<reference evidence="1 2" key="1">
    <citation type="submission" date="2019-09" db="EMBL/GenBank/DDBJ databases">
        <title>FDA dAtabase for Regulatory Grade micrObial Sequences (FDA-ARGOS): Supporting development and validation of Infectious Disease Dx tests.</title>
        <authorList>
            <person name="Sciortino C."/>
            <person name="Tallon L."/>
            <person name="Sadzewicz L."/>
            <person name="Vavikolanu K."/>
            <person name="Mehta A."/>
            <person name="Aluvathingal J."/>
            <person name="Nadendla S."/>
            <person name="Nandy P."/>
            <person name="Geyer C."/>
            <person name="Yan Y."/>
            <person name="Sichtig H."/>
        </authorList>
    </citation>
    <scope>NUCLEOTIDE SEQUENCE [LARGE SCALE GENOMIC DNA]</scope>
    <source>
        <strain evidence="1 2">FDAARGOS_643</strain>
    </source>
</reference>
<keyword evidence="1" id="KW-0808">Transferase</keyword>
<evidence type="ECO:0000313" key="2">
    <source>
        <dbReference type="Proteomes" id="UP000324507"/>
    </source>
</evidence>
<dbReference type="AlphaFoldDB" id="A0A5P2QTR7"/>
<dbReference type="Proteomes" id="UP000324507">
    <property type="component" value="Chromosome"/>
</dbReference>
<dbReference type="RefSeq" id="WP_150351232.1">
    <property type="nucleotide sequence ID" value="NZ_CP038095.1"/>
</dbReference>